<organism evidence="11 12">
    <name type="scientific">Lutispora thermophila DSM 19022</name>
    <dbReference type="NCBI Taxonomy" id="1122184"/>
    <lineage>
        <taxon>Bacteria</taxon>
        <taxon>Bacillati</taxon>
        <taxon>Bacillota</taxon>
        <taxon>Clostridia</taxon>
        <taxon>Lutisporales</taxon>
        <taxon>Lutisporaceae</taxon>
        <taxon>Lutispora</taxon>
    </lineage>
</organism>
<dbReference type="NCBIfam" id="NF006820">
    <property type="entry name" value="PRK09344.1-2"/>
    <property type="match status" value="1"/>
</dbReference>
<feature type="binding site" evidence="10">
    <location>
        <position position="280"/>
    </location>
    <ligand>
        <name>ATP</name>
        <dbReference type="ChEBI" id="CHEBI:30616"/>
    </ligand>
</feature>
<keyword evidence="4 10" id="KW-0312">Gluconeogenesis</keyword>
<evidence type="ECO:0000256" key="7">
    <source>
        <dbReference type="ARBA" id="ARBA00022840"/>
    </source>
</evidence>
<dbReference type="GO" id="GO:0005524">
    <property type="term" value="F:ATP binding"/>
    <property type="evidence" value="ECO:0007669"/>
    <property type="project" value="UniProtKB-UniRule"/>
</dbReference>
<dbReference type="NCBIfam" id="TIGR00224">
    <property type="entry name" value="pckA"/>
    <property type="match status" value="1"/>
</dbReference>
<dbReference type="Gene3D" id="2.170.8.10">
    <property type="entry name" value="Phosphoenolpyruvate Carboxykinase, domain 2"/>
    <property type="match status" value="1"/>
</dbReference>
<feature type="binding site" evidence="10">
    <location>
        <position position="55"/>
    </location>
    <ligand>
        <name>substrate</name>
    </ligand>
</feature>
<evidence type="ECO:0000256" key="4">
    <source>
        <dbReference type="ARBA" id="ARBA00022432"/>
    </source>
</evidence>
<evidence type="ECO:0000256" key="1">
    <source>
        <dbReference type="ARBA" id="ARBA00004742"/>
    </source>
</evidence>
<proteinExistence type="inferred from homology"/>
<comment type="pathway">
    <text evidence="1 10">Carbohydrate biosynthesis; gluconeogenesis.</text>
</comment>
<feature type="binding site" evidence="10">
    <location>
        <position position="252"/>
    </location>
    <ligand>
        <name>Mn(2+)</name>
        <dbReference type="ChEBI" id="CHEBI:29035"/>
    </ligand>
</feature>
<evidence type="ECO:0000313" key="11">
    <source>
        <dbReference type="EMBL" id="SHI59848.1"/>
    </source>
</evidence>
<keyword evidence="8 10" id="KW-0456">Lyase</keyword>
<feature type="binding site" evidence="10">
    <location>
        <position position="190"/>
    </location>
    <ligand>
        <name>substrate</name>
    </ligand>
</feature>
<reference evidence="11 12" key="1">
    <citation type="submission" date="2016-11" db="EMBL/GenBank/DDBJ databases">
        <authorList>
            <person name="Jaros S."/>
            <person name="Januszkiewicz K."/>
            <person name="Wedrychowicz H."/>
        </authorList>
    </citation>
    <scope>NUCLEOTIDE SEQUENCE [LARGE SCALE GENOMIC DNA]</scope>
    <source>
        <strain evidence="11 12">DSM 19022</strain>
    </source>
</reference>
<dbReference type="PROSITE" id="PS00532">
    <property type="entry name" value="PEPCK_ATP"/>
    <property type="match status" value="1"/>
</dbReference>
<evidence type="ECO:0000256" key="3">
    <source>
        <dbReference type="ARBA" id="ARBA00012363"/>
    </source>
</evidence>
<dbReference type="CDD" id="cd00484">
    <property type="entry name" value="PEPCK_ATP"/>
    <property type="match status" value="1"/>
</dbReference>
<keyword evidence="6 10" id="KW-0210">Decarboxylase</keyword>
<feature type="binding site" evidence="10">
    <location>
        <position position="196"/>
    </location>
    <ligand>
        <name>substrate</name>
    </ligand>
</feature>
<evidence type="ECO:0000256" key="5">
    <source>
        <dbReference type="ARBA" id="ARBA00022741"/>
    </source>
</evidence>
<gene>
    <name evidence="10" type="primary">pckA</name>
    <name evidence="11" type="ORF">SAMN02745176_00756</name>
</gene>
<keyword evidence="12" id="KW-1185">Reference proteome</keyword>
<dbReference type="GO" id="GO:0016301">
    <property type="term" value="F:kinase activity"/>
    <property type="evidence" value="ECO:0007669"/>
    <property type="project" value="UniProtKB-KW"/>
</dbReference>
<evidence type="ECO:0000256" key="6">
    <source>
        <dbReference type="ARBA" id="ARBA00022793"/>
    </source>
</evidence>
<dbReference type="SUPFAM" id="SSF53795">
    <property type="entry name" value="PEP carboxykinase-like"/>
    <property type="match status" value="1"/>
</dbReference>
<dbReference type="GO" id="GO:0005829">
    <property type="term" value="C:cytosol"/>
    <property type="evidence" value="ECO:0007669"/>
    <property type="project" value="TreeGrafter"/>
</dbReference>
<comment type="similarity">
    <text evidence="2 10">Belongs to the phosphoenolpyruvate carboxykinase (ATP) family.</text>
</comment>
<dbReference type="EC" id="4.1.1.49" evidence="3 10"/>
<comment type="subcellular location">
    <subcellularLocation>
        <location evidence="10">Cytoplasm</location>
    </subcellularLocation>
</comment>
<dbReference type="GO" id="GO:0046872">
    <property type="term" value="F:metal ion binding"/>
    <property type="evidence" value="ECO:0007669"/>
    <property type="project" value="UniProtKB-KW"/>
</dbReference>
<keyword evidence="5 10" id="KW-0547">Nucleotide-binding</keyword>
<dbReference type="NCBIfam" id="NF006821">
    <property type="entry name" value="PRK09344.1-3"/>
    <property type="match status" value="1"/>
</dbReference>
<keyword evidence="11" id="KW-0670">Pyruvate</keyword>
<dbReference type="Gene3D" id="3.40.449.10">
    <property type="entry name" value="Phosphoenolpyruvate Carboxykinase, domain 1"/>
    <property type="match status" value="1"/>
</dbReference>
<feature type="binding site" evidence="10">
    <location>
        <position position="215"/>
    </location>
    <ligand>
        <name>Mn(2+)</name>
        <dbReference type="ChEBI" id="CHEBI:29035"/>
    </ligand>
</feature>
<comment type="cofactor">
    <cofactor evidence="10">
        <name>Mn(2+)</name>
        <dbReference type="ChEBI" id="CHEBI:29035"/>
    </cofactor>
    <text evidence="10">Binds 1 Mn(2+) ion per subunit.</text>
</comment>
<evidence type="ECO:0000313" key="12">
    <source>
        <dbReference type="Proteomes" id="UP000184442"/>
    </source>
</evidence>
<dbReference type="InterPro" id="IPR013035">
    <property type="entry name" value="PEP_carboxykinase_C"/>
</dbReference>
<feature type="binding site" evidence="10">
    <location>
        <position position="215"/>
    </location>
    <ligand>
        <name>ATP</name>
        <dbReference type="ChEBI" id="CHEBI:30616"/>
    </ligand>
</feature>
<feature type="binding site" evidence="10">
    <location>
        <position position="196"/>
    </location>
    <ligand>
        <name>ATP</name>
        <dbReference type="ChEBI" id="CHEBI:30616"/>
    </ligand>
</feature>
<dbReference type="GO" id="GO:0004612">
    <property type="term" value="F:phosphoenolpyruvate carboxykinase (ATP) activity"/>
    <property type="evidence" value="ECO:0007669"/>
    <property type="project" value="UniProtKB-UniRule"/>
</dbReference>
<dbReference type="STRING" id="1122184.SAMN02745176_00756"/>
<keyword evidence="10" id="KW-0464">Manganese</keyword>
<dbReference type="GO" id="GO:0006094">
    <property type="term" value="P:gluconeogenesis"/>
    <property type="evidence" value="ECO:0007669"/>
    <property type="project" value="UniProtKB-UniRule"/>
</dbReference>
<dbReference type="UniPathway" id="UPA00138"/>
<dbReference type="InterPro" id="IPR015994">
    <property type="entry name" value="PEPCK_ATP_CS"/>
</dbReference>
<comment type="catalytic activity">
    <reaction evidence="9 10">
        <text>oxaloacetate + ATP = phosphoenolpyruvate + ADP + CO2</text>
        <dbReference type="Rhea" id="RHEA:18617"/>
        <dbReference type="ChEBI" id="CHEBI:16452"/>
        <dbReference type="ChEBI" id="CHEBI:16526"/>
        <dbReference type="ChEBI" id="CHEBI:30616"/>
        <dbReference type="ChEBI" id="CHEBI:58702"/>
        <dbReference type="ChEBI" id="CHEBI:456216"/>
        <dbReference type="EC" id="4.1.1.49"/>
    </reaction>
</comment>
<feature type="binding site" evidence="10">
    <location>
        <position position="442"/>
    </location>
    <ligand>
        <name>ATP</name>
        <dbReference type="ChEBI" id="CHEBI:30616"/>
    </ligand>
</feature>
<keyword evidence="10" id="KW-0479">Metal-binding</keyword>
<feature type="binding site" evidence="10">
    <location>
        <position position="317"/>
    </location>
    <ligand>
        <name>substrate</name>
    </ligand>
</feature>
<name>A0A1M6CGN2_9FIRM</name>
<dbReference type="InterPro" id="IPR001272">
    <property type="entry name" value="PEP_carboxykinase_ATP"/>
</dbReference>
<dbReference type="Gene3D" id="3.90.228.20">
    <property type="match status" value="1"/>
</dbReference>
<comment type="function">
    <text evidence="10">Involved in the gluconeogenesis. Catalyzes the conversion of oxaloacetate (OAA) to phosphoenolpyruvate (PEP) through direct phosphoryl transfer between the nucleoside triphosphate and OAA.</text>
</comment>
<dbReference type="InterPro" id="IPR008210">
    <property type="entry name" value="PEP_carboxykinase_N"/>
</dbReference>
<evidence type="ECO:0000256" key="9">
    <source>
        <dbReference type="ARBA" id="ARBA00047371"/>
    </source>
</evidence>
<sequence length="532" mass="59746">MNRLYASMDGVEIQCSKIHYNLPIKQLIDVAVEKEGCVIASNGALCVNTGKYTGRSPEDRFIVDTPSVHEHVNWNKGNIPMTKENFDKLFSKVLDYIKSKEVFLFDGFVGADKEYRMPIRVINEFAFQNLFSQQMFIKPKKEELENFQPEFTVFAVPGLQADPAVDGTRSEVFIVLNFEKKVVLIGGTKYCGEIKKSIFTVMNYLLPFKGVLPMHCSANMGKNGDVTLFFGLSGTGKTTLSADDDRKLIGDDEHGWTDKGVFNFEGGCYAKCIKLSKENEPQIWGAIREGALLENVVIHEVTGEPDYDDDRYTENTRAAFPVEHIDNAVLEGMGGIPKTIIFLTADATGVLPPISRLTKEQAMYHFMSGYTSKLAGTERGIVDPKATFSACFGAPFMLHRPQVYAQLLGEKIDKYNVKVFLVNTGWASGSYGIGSRMKLKYTRAMVRAAINGDLDNVEYITDPIFHLAIPKECPNVPNLVLNPPNTWYSIDEYYRKANSLAESFRSNFRQFKDVPESILIGEPEKMLEEYII</sequence>
<dbReference type="AlphaFoldDB" id="A0A1M6CGN2"/>
<keyword evidence="11" id="KW-0808">Transferase</keyword>
<feature type="binding site" evidence="10">
    <location>
        <begin position="231"/>
        <end position="239"/>
    </location>
    <ligand>
        <name>ATP</name>
        <dbReference type="ChEBI" id="CHEBI:30616"/>
    </ligand>
</feature>
<evidence type="ECO:0000256" key="8">
    <source>
        <dbReference type="ARBA" id="ARBA00023239"/>
    </source>
</evidence>
<comment type="caution">
    <text evidence="10">Lacks conserved residue(s) required for the propagation of feature annotation.</text>
</comment>
<dbReference type="PANTHER" id="PTHR30031:SF0">
    <property type="entry name" value="PHOSPHOENOLPYRUVATE CARBOXYKINASE (ATP)"/>
    <property type="match status" value="1"/>
</dbReference>
<keyword evidence="11" id="KW-0418">Kinase</keyword>
<dbReference type="Pfam" id="PF01293">
    <property type="entry name" value="PEPCK_ATP"/>
    <property type="match status" value="1"/>
</dbReference>
<feature type="binding site" evidence="10">
    <location>
        <position position="317"/>
    </location>
    <ligand>
        <name>ATP</name>
        <dbReference type="ChEBI" id="CHEBI:30616"/>
    </ligand>
</feature>
<dbReference type="HAMAP" id="MF_00453">
    <property type="entry name" value="PEPCK_ATP"/>
    <property type="match status" value="1"/>
</dbReference>
<dbReference type="PANTHER" id="PTHR30031">
    <property type="entry name" value="PHOSPHOENOLPYRUVATE CARBOXYKINASE ATP"/>
    <property type="match status" value="1"/>
</dbReference>
<evidence type="ECO:0000256" key="2">
    <source>
        <dbReference type="ARBA" id="ARBA00006052"/>
    </source>
</evidence>
<keyword evidence="10" id="KW-0963">Cytoplasm</keyword>
<dbReference type="SUPFAM" id="SSF68923">
    <property type="entry name" value="PEP carboxykinase N-terminal domain"/>
    <property type="match status" value="1"/>
</dbReference>
<dbReference type="PIRSF" id="PIRSF006294">
    <property type="entry name" value="PEP_crbxkin"/>
    <property type="match status" value="1"/>
</dbReference>
<dbReference type="EMBL" id="FQZS01000005">
    <property type="protein sequence ID" value="SHI59848.1"/>
    <property type="molecule type" value="Genomic_DNA"/>
</dbReference>
<protein>
    <recommendedName>
        <fullName evidence="3 10">Phosphoenolpyruvate carboxykinase (ATP)</fullName>
        <shortName evidence="10">PCK</shortName>
        <shortName evidence="10">PEP carboxykinase</shortName>
        <shortName evidence="10">PEPCK</shortName>
        <ecNumber evidence="3 10">4.1.1.49</ecNumber>
    </recommendedName>
</protein>
<accession>A0A1M6CGN2</accession>
<dbReference type="Proteomes" id="UP000184442">
    <property type="component" value="Unassembled WGS sequence"/>
</dbReference>
<keyword evidence="7 10" id="KW-0067">ATP-binding</keyword>
<evidence type="ECO:0000256" key="10">
    <source>
        <dbReference type="HAMAP-Rule" id="MF_00453"/>
    </source>
</evidence>
<feature type="binding site" evidence="10">
    <location>
        <position position="196"/>
    </location>
    <ligand>
        <name>Mn(2+)</name>
        <dbReference type="ChEBI" id="CHEBI:29035"/>
    </ligand>
</feature>
<dbReference type="FunFam" id="2.170.8.10:FF:000001">
    <property type="entry name" value="Phosphoenolpyruvate carboxykinase (ATP)"/>
    <property type="match status" value="1"/>
</dbReference>